<keyword evidence="8" id="KW-1185">Reference proteome</keyword>
<evidence type="ECO:0000256" key="6">
    <source>
        <dbReference type="ARBA" id="ARBA00023180"/>
    </source>
</evidence>
<sequence>MLLITVLNLFCLVNAIFFNKLYPRMKLSAKRTKHCGEPLFLTPYLDQGAIDVAQNLSRVAMTEHMGIKSHAGFFTVDPQTHTNMYFWYFPPFTKCQEAPIILWVQGGVGGSSLFGLFREVGPLVVKGHHELLERRYHWALNYHLLFIDNPAGVGFSYTECPASYCTDGYCVGNELYKTLLQFFQLFPDINRNDFYIAGESYAAKYIPFLGQVIHNENAKIKDNTTIHLKGMLLSSAYCDPINQLDYGNYLYQHGLIDNKELNVFLKYQIEIAVELKKKHWLKANVLMDRLMEGQVTRFSLFKHYTGFNYYYNLLESEPRYDWLHFLSLLHENEVRSSIHVGGLRFNDGEAAQTMLALDMMQSAAPLISELLSHYRFLFYNGQLDIIVAYPLTVNFLKNLNFSSSSQYSEATRKVWRVGKVVAGYIKQAGNLTEALVRNAGHLVSQDKPKWTLDLITRFIRNDYKF</sequence>
<dbReference type="Gene3D" id="3.40.50.1820">
    <property type="entry name" value="alpha/beta hydrolase"/>
    <property type="match status" value="1"/>
</dbReference>
<dbReference type="SUPFAM" id="SSF53474">
    <property type="entry name" value="alpha/beta-Hydrolases"/>
    <property type="match status" value="1"/>
</dbReference>
<dbReference type="InParanoid" id="A0A7E5VKC6"/>
<name>A0A7E5VKC6_TRINI</name>
<dbReference type="RefSeq" id="XP_026728734.1">
    <property type="nucleotide sequence ID" value="XM_026872933.1"/>
</dbReference>
<dbReference type="PANTHER" id="PTHR11802">
    <property type="entry name" value="SERINE PROTEASE FAMILY S10 SERINE CARBOXYPEPTIDASE"/>
    <property type="match status" value="1"/>
</dbReference>
<evidence type="ECO:0000256" key="7">
    <source>
        <dbReference type="SAM" id="SignalP"/>
    </source>
</evidence>
<dbReference type="AlphaFoldDB" id="A0A7E5VKC6"/>
<feature type="chain" id="PRO_5028833398" evidence="7">
    <location>
        <begin position="16"/>
        <end position="465"/>
    </location>
</feature>
<evidence type="ECO:0000256" key="3">
    <source>
        <dbReference type="ARBA" id="ARBA00022670"/>
    </source>
</evidence>
<evidence type="ECO:0000313" key="9">
    <source>
        <dbReference type="RefSeq" id="XP_026728734.1"/>
    </source>
</evidence>
<evidence type="ECO:0000256" key="1">
    <source>
        <dbReference type="ARBA" id="ARBA00009431"/>
    </source>
</evidence>
<evidence type="ECO:0000313" key="8">
    <source>
        <dbReference type="Proteomes" id="UP000322000"/>
    </source>
</evidence>
<comment type="similarity">
    <text evidence="1">Belongs to the peptidase S10 family.</text>
</comment>
<dbReference type="GeneID" id="113494540"/>
<dbReference type="GO" id="GO:0006508">
    <property type="term" value="P:proteolysis"/>
    <property type="evidence" value="ECO:0007669"/>
    <property type="project" value="UniProtKB-KW"/>
</dbReference>
<dbReference type="Pfam" id="PF00450">
    <property type="entry name" value="Peptidase_S10"/>
    <property type="match status" value="1"/>
</dbReference>
<evidence type="ECO:0000256" key="4">
    <source>
        <dbReference type="ARBA" id="ARBA00022729"/>
    </source>
</evidence>
<keyword evidence="5" id="KW-0378">Hydrolase</keyword>
<dbReference type="InterPro" id="IPR001563">
    <property type="entry name" value="Peptidase_S10"/>
</dbReference>
<dbReference type="InterPro" id="IPR029058">
    <property type="entry name" value="AB_hydrolase_fold"/>
</dbReference>
<keyword evidence="2" id="KW-0121">Carboxypeptidase</keyword>
<accession>A0A7E5VKC6</accession>
<dbReference type="GO" id="GO:0004185">
    <property type="term" value="F:serine-type carboxypeptidase activity"/>
    <property type="evidence" value="ECO:0007669"/>
    <property type="project" value="InterPro"/>
</dbReference>
<keyword evidence="3" id="KW-0645">Protease</keyword>
<keyword evidence="4 7" id="KW-0732">Signal</keyword>
<evidence type="ECO:0000256" key="5">
    <source>
        <dbReference type="ARBA" id="ARBA00022801"/>
    </source>
</evidence>
<proteinExistence type="inferred from homology"/>
<dbReference type="Proteomes" id="UP000322000">
    <property type="component" value="Chromosome 1"/>
</dbReference>
<dbReference type="OrthoDB" id="443318at2759"/>
<gene>
    <name evidence="9" type="primary">LOC113494540</name>
</gene>
<dbReference type="PANTHER" id="PTHR11802:SF472">
    <property type="entry name" value="SERINE CARBOXYPEPTIDASE CPVL-RELATED"/>
    <property type="match status" value="1"/>
</dbReference>
<dbReference type="KEGG" id="tnl:113494540"/>
<reference evidence="9" key="1">
    <citation type="submission" date="2025-08" db="UniProtKB">
        <authorList>
            <consortium name="RefSeq"/>
        </authorList>
    </citation>
    <scope>IDENTIFICATION</scope>
</reference>
<organism evidence="8 9">
    <name type="scientific">Trichoplusia ni</name>
    <name type="common">Cabbage looper</name>
    <dbReference type="NCBI Taxonomy" id="7111"/>
    <lineage>
        <taxon>Eukaryota</taxon>
        <taxon>Metazoa</taxon>
        <taxon>Ecdysozoa</taxon>
        <taxon>Arthropoda</taxon>
        <taxon>Hexapoda</taxon>
        <taxon>Insecta</taxon>
        <taxon>Pterygota</taxon>
        <taxon>Neoptera</taxon>
        <taxon>Endopterygota</taxon>
        <taxon>Lepidoptera</taxon>
        <taxon>Glossata</taxon>
        <taxon>Ditrysia</taxon>
        <taxon>Noctuoidea</taxon>
        <taxon>Noctuidae</taxon>
        <taxon>Plusiinae</taxon>
        <taxon>Trichoplusia</taxon>
    </lineage>
</organism>
<protein>
    <submittedName>
        <fullName evidence="9">Venom serine carboxypeptidase-like</fullName>
    </submittedName>
</protein>
<dbReference type="PRINTS" id="PR00724">
    <property type="entry name" value="CRBOXYPTASEC"/>
</dbReference>
<keyword evidence="6" id="KW-0325">Glycoprotein</keyword>
<feature type="signal peptide" evidence="7">
    <location>
        <begin position="1"/>
        <end position="15"/>
    </location>
</feature>
<evidence type="ECO:0000256" key="2">
    <source>
        <dbReference type="ARBA" id="ARBA00022645"/>
    </source>
</evidence>